<dbReference type="OMA" id="FHHGNII"/>
<feature type="compositionally biased region" description="Low complexity" evidence="1">
    <location>
        <begin position="132"/>
        <end position="147"/>
    </location>
</feature>
<reference evidence="2" key="1">
    <citation type="journal article" date="2016" name="Nat. Genet.">
        <title>A high-quality carrot genome assembly provides new insights into carotenoid accumulation and asterid genome evolution.</title>
        <authorList>
            <person name="Iorizzo M."/>
            <person name="Ellison S."/>
            <person name="Senalik D."/>
            <person name="Zeng P."/>
            <person name="Satapoomin P."/>
            <person name="Huang J."/>
            <person name="Bowman M."/>
            <person name="Iovene M."/>
            <person name="Sanseverino W."/>
            <person name="Cavagnaro P."/>
            <person name="Yildiz M."/>
            <person name="Macko-Podgorni A."/>
            <person name="Moranska E."/>
            <person name="Grzebelus E."/>
            <person name="Grzebelus D."/>
            <person name="Ashrafi H."/>
            <person name="Zheng Z."/>
            <person name="Cheng S."/>
            <person name="Spooner D."/>
            <person name="Van Deynze A."/>
            <person name="Simon P."/>
        </authorList>
    </citation>
    <scope>NUCLEOTIDE SEQUENCE [LARGE SCALE GENOMIC DNA]</scope>
    <source>
        <tissue evidence="2">Leaf</tissue>
    </source>
</reference>
<reference evidence="3" key="2">
    <citation type="submission" date="2022-03" db="EMBL/GenBank/DDBJ databases">
        <title>Draft title - Genomic analysis of global carrot germplasm unveils the trajectory of domestication and the origin of high carotenoid orange carrot.</title>
        <authorList>
            <person name="Iorizzo M."/>
            <person name="Ellison S."/>
            <person name="Senalik D."/>
            <person name="Macko-Podgorni A."/>
            <person name="Grzebelus D."/>
            <person name="Bostan H."/>
            <person name="Rolling W."/>
            <person name="Curaba J."/>
            <person name="Simon P."/>
        </authorList>
    </citation>
    <scope>NUCLEOTIDE SEQUENCE</scope>
    <source>
        <tissue evidence="3">Leaf</tissue>
    </source>
</reference>
<dbReference type="PANTHER" id="PTHR33167:SF26">
    <property type="entry name" value="EXPRESSED PROTEIN"/>
    <property type="match status" value="1"/>
</dbReference>
<evidence type="ECO:0000313" key="2">
    <source>
        <dbReference type="EMBL" id="KZM88708.1"/>
    </source>
</evidence>
<dbReference type="PANTHER" id="PTHR33167">
    <property type="entry name" value="TRANSCRIPTION FACTOR, PUTATIVE (DUF863)-RELATED"/>
    <property type="match status" value="1"/>
</dbReference>
<keyword evidence="4" id="KW-1185">Reference proteome</keyword>
<dbReference type="Proteomes" id="UP000077755">
    <property type="component" value="Chromosome 7"/>
</dbReference>
<feature type="compositionally biased region" description="Basic and acidic residues" evidence="1">
    <location>
        <begin position="149"/>
        <end position="163"/>
    </location>
</feature>
<dbReference type="Gramene" id="KZM88708">
    <property type="protein sequence ID" value="KZM88708"/>
    <property type="gene ID" value="DCAR_025783"/>
</dbReference>
<dbReference type="EMBL" id="LNRQ01000007">
    <property type="protein sequence ID" value="KZM88708.1"/>
    <property type="molecule type" value="Genomic_DNA"/>
</dbReference>
<proteinExistence type="predicted"/>
<gene>
    <name evidence="2" type="ORF">DCAR_025783</name>
    <name evidence="3" type="ORF">DCAR_0729629</name>
</gene>
<dbReference type="EMBL" id="CP093349">
    <property type="protein sequence ID" value="WOH10166.1"/>
    <property type="molecule type" value="Genomic_DNA"/>
</dbReference>
<organism evidence="2">
    <name type="scientific">Daucus carota subsp. sativus</name>
    <name type="common">Carrot</name>
    <dbReference type="NCBI Taxonomy" id="79200"/>
    <lineage>
        <taxon>Eukaryota</taxon>
        <taxon>Viridiplantae</taxon>
        <taxon>Streptophyta</taxon>
        <taxon>Embryophyta</taxon>
        <taxon>Tracheophyta</taxon>
        <taxon>Spermatophyta</taxon>
        <taxon>Magnoliopsida</taxon>
        <taxon>eudicotyledons</taxon>
        <taxon>Gunneridae</taxon>
        <taxon>Pentapetalae</taxon>
        <taxon>asterids</taxon>
        <taxon>campanulids</taxon>
        <taxon>Apiales</taxon>
        <taxon>Apiaceae</taxon>
        <taxon>Apioideae</taxon>
        <taxon>Scandiceae</taxon>
        <taxon>Daucinae</taxon>
        <taxon>Daucus</taxon>
        <taxon>Daucus sect. Daucus</taxon>
    </lineage>
</organism>
<feature type="compositionally biased region" description="Basic and acidic residues" evidence="1">
    <location>
        <begin position="84"/>
        <end position="96"/>
    </location>
</feature>
<name>A0A164UCL1_DAUCS</name>
<evidence type="ECO:0000313" key="4">
    <source>
        <dbReference type="Proteomes" id="UP000077755"/>
    </source>
</evidence>
<feature type="region of interest" description="Disordered" evidence="1">
    <location>
        <begin position="115"/>
        <end position="163"/>
    </location>
</feature>
<dbReference type="AlphaFoldDB" id="A0A164UCL1"/>
<evidence type="ECO:0000313" key="3">
    <source>
        <dbReference type="EMBL" id="WOH10166.1"/>
    </source>
</evidence>
<protein>
    <submittedName>
        <fullName evidence="2">Uncharacterized protein</fullName>
    </submittedName>
</protein>
<evidence type="ECO:0000256" key="1">
    <source>
        <dbReference type="SAM" id="MobiDB-lite"/>
    </source>
</evidence>
<feature type="region of interest" description="Disordered" evidence="1">
    <location>
        <begin position="71"/>
        <end position="101"/>
    </location>
</feature>
<sequence>MEKFSGFSDKEYMKMAMLKHEEMFREQVYELHRLYRVQKLLMNNISRNKENEMKSQERWIKRDENISIYNNNSHYPHQPPGQRLDLEQPAEEHSTKFDCNGGLDIEDECDIELTLGPSSYNPTRKAKTPLTSDSGLSFSSSSSGSSSVRRRDNSDGIRRITDKITKKELTGHNWGLVEVPSSSPSFVNGRKMGTNDSEQLRQDRLQQPPWLFQVLSMNIT</sequence>
<dbReference type="STRING" id="79200.A0A164UCL1"/>
<accession>A0A164UCL1</accession>